<comment type="similarity">
    <text evidence="2 10">Belongs to the glycosyltransferase 31 family.</text>
</comment>
<dbReference type="Proteomes" id="UP001162162">
    <property type="component" value="Unassembled WGS sequence"/>
</dbReference>
<dbReference type="EMBL" id="JAPWTK010000007">
    <property type="protein sequence ID" value="KAJ8960793.1"/>
    <property type="molecule type" value="Genomic_DNA"/>
</dbReference>
<organism evidence="11 12">
    <name type="scientific">Aromia moschata</name>
    <dbReference type="NCBI Taxonomy" id="1265417"/>
    <lineage>
        <taxon>Eukaryota</taxon>
        <taxon>Metazoa</taxon>
        <taxon>Ecdysozoa</taxon>
        <taxon>Arthropoda</taxon>
        <taxon>Hexapoda</taxon>
        <taxon>Insecta</taxon>
        <taxon>Pterygota</taxon>
        <taxon>Neoptera</taxon>
        <taxon>Endopterygota</taxon>
        <taxon>Coleoptera</taxon>
        <taxon>Polyphaga</taxon>
        <taxon>Cucujiformia</taxon>
        <taxon>Chrysomeloidea</taxon>
        <taxon>Cerambycidae</taxon>
        <taxon>Cerambycinae</taxon>
        <taxon>Callichromatini</taxon>
        <taxon>Aromia</taxon>
    </lineage>
</organism>
<keyword evidence="5 10" id="KW-0812">Transmembrane</keyword>
<keyword evidence="12" id="KW-1185">Reference proteome</keyword>
<evidence type="ECO:0000256" key="8">
    <source>
        <dbReference type="ARBA" id="ARBA00023034"/>
    </source>
</evidence>
<evidence type="ECO:0000256" key="5">
    <source>
        <dbReference type="ARBA" id="ARBA00022692"/>
    </source>
</evidence>
<dbReference type="GO" id="GO:0006493">
    <property type="term" value="P:protein O-linked glycosylation"/>
    <property type="evidence" value="ECO:0007669"/>
    <property type="project" value="TreeGrafter"/>
</dbReference>
<keyword evidence="9 10" id="KW-0472">Membrane</keyword>
<protein>
    <recommendedName>
        <fullName evidence="10">Hexosyltransferase</fullName>
        <ecNumber evidence="10">2.4.1.-</ecNumber>
    </recommendedName>
</protein>
<dbReference type="EC" id="2.4.1.-" evidence="10"/>
<sequence length="378" mass="44022">MSKWIRGKHCQTIGFSIFSFLLGCMFTINLTPIDKTCKIEDTDREHNIMKNSKLKDPELIILVLSAPDNLDRRDTIRNTWLKLYDKRNEDSDINSFKMKHYFAIGSLGLKADQLLRLSSEQSEHSDILLLPMHDSYMSLTEKVKKSFVWLKDQYDYGLGFKYVLKCDDDSFVNLKALPVEISTMEHTFLKKDHRYTVQSNVQQSSFLSVNVQTNEKVVTGNVLNLYWGYFSGAARVKTRGKWKETSWIASDRYIPYALGGGYILSKDLVSYIAKNAEDLRSFNSEDVSVGFWLAPANNLLRAHDIRFDTEWTSRGCRNTHLVTHNISRQEMTIMYKNFVRFKSLCFKEVDKRSYYVYNWSVPPSQCCKPFTENVIRLQ</sequence>
<dbReference type="PROSITE" id="PS51257">
    <property type="entry name" value="PROKAR_LIPOPROTEIN"/>
    <property type="match status" value="1"/>
</dbReference>
<evidence type="ECO:0000256" key="7">
    <source>
        <dbReference type="ARBA" id="ARBA00022989"/>
    </source>
</evidence>
<dbReference type="PANTHER" id="PTHR11214:SF3">
    <property type="entry name" value="BETA-1,3-GALACTOSYLTRANSFERASE 6"/>
    <property type="match status" value="1"/>
</dbReference>
<comment type="subcellular location">
    <subcellularLocation>
        <location evidence="1 10">Golgi apparatus membrane</location>
        <topology evidence="1 10">Single-pass type II membrane protein</topology>
    </subcellularLocation>
</comment>
<keyword evidence="8 10" id="KW-0333">Golgi apparatus</keyword>
<evidence type="ECO:0000256" key="1">
    <source>
        <dbReference type="ARBA" id="ARBA00004323"/>
    </source>
</evidence>
<gene>
    <name evidence="11" type="ORF">NQ318_020088</name>
</gene>
<keyword evidence="3 10" id="KW-0328">Glycosyltransferase</keyword>
<accession>A0AAV8ZA36</accession>
<evidence type="ECO:0000313" key="12">
    <source>
        <dbReference type="Proteomes" id="UP001162162"/>
    </source>
</evidence>
<evidence type="ECO:0000313" key="11">
    <source>
        <dbReference type="EMBL" id="KAJ8960793.1"/>
    </source>
</evidence>
<dbReference type="Pfam" id="PF01762">
    <property type="entry name" value="Galactosyl_T"/>
    <property type="match status" value="1"/>
</dbReference>
<dbReference type="Gene3D" id="3.90.550.50">
    <property type="match status" value="1"/>
</dbReference>
<dbReference type="GO" id="GO:0047220">
    <property type="term" value="F:galactosylxylosylprotein 3-beta-galactosyltransferase activity"/>
    <property type="evidence" value="ECO:0007669"/>
    <property type="project" value="TreeGrafter"/>
</dbReference>
<comment type="caution">
    <text evidence="11">The sequence shown here is derived from an EMBL/GenBank/DDBJ whole genome shotgun (WGS) entry which is preliminary data.</text>
</comment>
<evidence type="ECO:0000256" key="10">
    <source>
        <dbReference type="RuleBase" id="RU363063"/>
    </source>
</evidence>
<name>A0AAV8ZA36_9CUCU</name>
<keyword evidence="4" id="KW-0808">Transferase</keyword>
<evidence type="ECO:0000256" key="2">
    <source>
        <dbReference type="ARBA" id="ARBA00008661"/>
    </source>
</evidence>
<dbReference type="AlphaFoldDB" id="A0AAV8ZA36"/>
<evidence type="ECO:0000256" key="6">
    <source>
        <dbReference type="ARBA" id="ARBA00022968"/>
    </source>
</evidence>
<evidence type="ECO:0000256" key="9">
    <source>
        <dbReference type="ARBA" id="ARBA00023136"/>
    </source>
</evidence>
<dbReference type="InterPro" id="IPR002659">
    <property type="entry name" value="Glyco_trans_31"/>
</dbReference>
<dbReference type="GO" id="GO:0006024">
    <property type="term" value="P:glycosaminoglycan biosynthetic process"/>
    <property type="evidence" value="ECO:0007669"/>
    <property type="project" value="TreeGrafter"/>
</dbReference>
<keyword evidence="6 10" id="KW-0735">Signal-anchor</keyword>
<reference evidence="11" key="1">
    <citation type="journal article" date="2023" name="Insect Mol. Biol.">
        <title>Genome sequencing provides insights into the evolution of gene families encoding plant cell wall-degrading enzymes in longhorned beetles.</title>
        <authorList>
            <person name="Shin N.R."/>
            <person name="Okamura Y."/>
            <person name="Kirsch R."/>
            <person name="Pauchet Y."/>
        </authorList>
    </citation>
    <scope>NUCLEOTIDE SEQUENCE</scope>
    <source>
        <strain evidence="11">AMC_N1</strain>
    </source>
</reference>
<proteinExistence type="inferred from homology"/>
<evidence type="ECO:0000256" key="3">
    <source>
        <dbReference type="ARBA" id="ARBA00022676"/>
    </source>
</evidence>
<feature type="transmembrane region" description="Helical" evidence="10">
    <location>
        <begin position="12"/>
        <end position="30"/>
    </location>
</feature>
<dbReference type="GO" id="GO:0000139">
    <property type="term" value="C:Golgi membrane"/>
    <property type="evidence" value="ECO:0007669"/>
    <property type="project" value="UniProtKB-SubCell"/>
</dbReference>
<keyword evidence="7 10" id="KW-1133">Transmembrane helix</keyword>
<dbReference type="PANTHER" id="PTHR11214">
    <property type="entry name" value="BETA-1,3-N-ACETYLGLUCOSAMINYLTRANSFERASE"/>
    <property type="match status" value="1"/>
</dbReference>
<evidence type="ECO:0000256" key="4">
    <source>
        <dbReference type="ARBA" id="ARBA00022679"/>
    </source>
</evidence>